<accession>A0AAE0HXU8</accession>
<feature type="chain" id="PRO_5042015839" evidence="3">
    <location>
        <begin position="20"/>
        <end position="309"/>
    </location>
</feature>
<evidence type="ECO:0000256" key="3">
    <source>
        <dbReference type="SAM" id="SignalP"/>
    </source>
</evidence>
<feature type="transmembrane region" description="Helical" evidence="2">
    <location>
        <begin position="285"/>
        <end position="308"/>
    </location>
</feature>
<feature type="compositionally biased region" description="Low complexity" evidence="1">
    <location>
        <begin position="270"/>
        <end position="282"/>
    </location>
</feature>
<name>A0AAE0HXU8_9PEZI</name>
<feature type="signal peptide" evidence="3">
    <location>
        <begin position="1"/>
        <end position="19"/>
    </location>
</feature>
<keyword evidence="2" id="KW-0472">Membrane</keyword>
<evidence type="ECO:0000313" key="5">
    <source>
        <dbReference type="Proteomes" id="UP001283341"/>
    </source>
</evidence>
<organism evidence="4 5">
    <name type="scientific">Apodospora peruviana</name>
    <dbReference type="NCBI Taxonomy" id="516989"/>
    <lineage>
        <taxon>Eukaryota</taxon>
        <taxon>Fungi</taxon>
        <taxon>Dikarya</taxon>
        <taxon>Ascomycota</taxon>
        <taxon>Pezizomycotina</taxon>
        <taxon>Sordariomycetes</taxon>
        <taxon>Sordariomycetidae</taxon>
        <taxon>Sordariales</taxon>
        <taxon>Lasiosphaeriaceae</taxon>
        <taxon>Apodospora</taxon>
    </lineage>
</organism>
<keyword evidence="2" id="KW-0812">Transmembrane</keyword>
<evidence type="ECO:0000313" key="4">
    <source>
        <dbReference type="EMBL" id="KAK3313986.1"/>
    </source>
</evidence>
<reference evidence="4" key="2">
    <citation type="submission" date="2023-06" db="EMBL/GenBank/DDBJ databases">
        <authorList>
            <consortium name="Lawrence Berkeley National Laboratory"/>
            <person name="Haridas S."/>
            <person name="Hensen N."/>
            <person name="Bonometti L."/>
            <person name="Westerberg I."/>
            <person name="Brannstrom I.O."/>
            <person name="Guillou S."/>
            <person name="Cros-Aarteil S."/>
            <person name="Calhoun S."/>
            <person name="Kuo A."/>
            <person name="Mondo S."/>
            <person name="Pangilinan J."/>
            <person name="Riley R."/>
            <person name="Labutti K."/>
            <person name="Andreopoulos B."/>
            <person name="Lipzen A."/>
            <person name="Chen C."/>
            <person name="Yanf M."/>
            <person name="Daum C."/>
            <person name="Ng V."/>
            <person name="Clum A."/>
            <person name="Steindorff A."/>
            <person name="Ohm R."/>
            <person name="Martin F."/>
            <person name="Silar P."/>
            <person name="Natvig D."/>
            <person name="Lalanne C."/>
            <person name="Gautier V."/>
            <person name="Ament-Velasquez S.L."/>
            <person name="Kruys A."/>
            <person name="Hutchinson M.I."/>
            <person name="Powell A.J."/>
            <person name="Barry K."/>
            <person name="Miller A.N."/>
            <person name="Grigoriev I.V."/>
            <person name="Debuchy R."/>
            <person name="Gladieux P."/>
            <person name="Thoren M.H."/>
            <person name="Johannesson H."/>
        </authorList>
    </citation>
    <scope>NUCLEOTIDE SEQUENCE</scope>
    <source>
        <strain evidence="4">CBS 118394</strain>
    </source>
</reference>
<keyword evidence="2" id="KW-1133">Transmembrane helix</keyword>
<keyword evidence="3" id="KW-0732">Signal</keyword>
<dbReference type="AlphaFoldDB" id="A0AAE0HXU8"/>
<gene>
    <name evidence="4" type="ORF">B0H66DRAFT_630287</name>
</gene>
<reference evidence="4" key="1">
    <citation type="journal article" date="2023" name="Mol. Phylogenet. Evol.">
        <title>Genome-scale phylogeny and comparative genomics of the fungal order Sordariales.</title>
        <authorList>
            <person name="Hensen N."/>
            <person name="Bonometti L."/>
            <person name="Westerberg I."/>
            <person name="Brannstrom I.O."/>
            <person name="Guillou S."/>
            <person name="Cros-Aarteil S."/>
            <person name="Calhoun S."/>
            <person name="Haridas S."/>
            <person name="Kuo A."/>
            <person name="Mondo S."/>
            <person name="Pangilinan J."/>
            <person name="Riley R."/>
            <person name="LaButti K."/>
            <person name="Andreopoulos B."/>
            <person name="Lipzen A."/>
            <person name="Chen C."/>
            <person name="Yan M."/>
            <person name="Daum C."/>
            <person name="Ng V."/>
            <person name="Clum A."/>
            <person name="Steindorff A."/>
            <person name="Ohm R.A."/>
            <person name="Martin F."/>
            <person name="Silar P."/>
            <person name="Natvig D.O."/>
            <person name="Lalanne C."/>
            <person name="Gautier V."/>
            <person name="Ament-Velasquez S.L."/>
            <person name="Kruys A."/>
            <person name="Hutchinson M.I."/>
            <person name="Powell A.J."/>
            <person name="Barry K."/>
            <person name="Miller A.N."/>
            <person name="Grigoriev I.V."/>
            <person name="Debuchy R."/>
            <person name="Gladieux P."/>
            <person name="Hiltunen Thoren M."/>
            <person name="Johannesson H."/>
        </authorList>
    </citation>
    <scope>NUCLEOTIDE SEQUENCE</scope>
    <source>
        <strain evidence="4">CBS 118394</strain>
    </source>
</reference>
<evidence type="ECO:0000256" key="1">
    <source>
        <dbReference type="SAM" id="MobiDB-lite"/>
    </source>
</evidence>
<dbReference type="Proteomes" id="UP001283341">
    <property type="component" value="Unassembled WGS sequence"/>
</dbReference>
<keyword evidence="5" id="KW-1185">Reference proteome</keyword>
<feature type="region of interest" description="Disordered" evidence="1">
    <location>
        <begin position="251"/>
        <end position="283"/>
    </location>
</feature>
<proteinExistence type="predicted"/>
<sequence>MKPLSSLLPLLVFTSSAAAWTRVDHWQTKVMTTTSKKLYTSSIPVYPTVSDPPKPVSSNVSTTSYSTDAGGPFMLQSIHTYVVTVTDLFYADDAADAFCVSTGQFTPCTPTPTYTGPPGAVTSVVTNYWHPLVVANPDSCTLTSYAYTTAGEVNPQYLSRSVPDIEEQATGSDMCLTVSTWVSTKSTNLGGQAVTTTVVDVYLKDDTVENVSPGYELSAMSQCVDPRQHSCSIITALTPTEPCETAGQTYPPTVNAGETGANAGGGGAAPTGTGTAAGPSESKPGAAGVLGIKAGILLALPVVAVVFVL</sequence>
<dbReference type="EMBL" id="JAUEDM010000007">
    <property type="protein sequence ID" value="KAK3313986.1"/>
    <property type="molecule type" value="Genomic_DNA"/>
</dbReference>
<comment type="caution">
    <text evidence="4">The sequence shown here is derived from an EMBL/GenBank/DDBJ whole genome shotgun (WGS) entry which is preliminary data.</text>
</comment>
<protein>
    <submittedName>
        <fullName evidence="4">Uncharacterized protein</fullName>
    </submittedName>
</protein>
<evidence type="ECO:0000256" key="2">
    <source>
        <dbReference type="SAM" id="Phobius"/>
    </source>
</evidence>